<evidence type="ECO:0000256" key="3">
    <source>
        <dbReference type="ARBA" id="ARBA00023125"/>
    </source>
</evidence>
<dbReference type="Pfam" id="PF00319">
    <property type="entry name" value="SRF-TF"/>
    <property type="match status" value="1"/>
</dbReference>
<dbReference type="SUPFAM" id="SSF55455">
    <property type="entry name" value="SRF-like"/>
    <property type="match status" value="1"/>
</dbReference>
<evidence type="ECO:0000313" key="8">
    <source>
        <dbReference type="Proteomes" id="UP000694864"/>
    </source>
</evidence>
<reference evidence="8" key="1">
    <citation type="journal article" date="2014" name="Nat. Commun.">
        <title>The emerging biofuel crop Camelina sativa retains a highly undifferentiated hexaploid genome structure.</title>
        <authorList>
            <person name="Kagale S."/>
            <person name="Koh C."/>
            <person name="Nixon J."/>
            <person name="Bollina V."/>
            <person name="Clarke W.E."/>
            <person name="Tuteja R."/>
            <person name="Spillane C."/>
            <person name="Robinson S.J."/>
            <person name="Links M.G."/>
            <person name="Clarke C."/>
            <person name="Higgins E.E."/>
            <person name="Huebert T."/>
            <person name="Sharpe A.G."/>
            <person name="Parkin I.A."/>
        </authorList>
    </citation>
    <scope>NUCLEOTIDE SEQUENCE [LARGE SCALE GENOMIC DNA]</scope>
    <source>
        <strain evidence="8">cv. DH55</strain>
    </source>
</reference>
<feature type="domain" description="K-box" evidence="7">
    <location>
        <begin position="95"/>
        <end position="193"/>
    </location>
</feature>
<dbReference type="InterPro" id="IPR002487">
    <property type="entry name" value="TF_Kbox"/>
</dbReference>
<dbReference type="InterPro" id="IPR050142">
    <property type="entry name" value="MADS-box/MEF2_TF"/>
</dbReference>
<comment type="subcellular location">
    <subcellularLocation>
        <location evidence="1">Nucleus</location>
    </subcellularLocation>
</comment>
<dbReference type="PROSITE" id="PS51297">
    <property type="entry name" value="K_BOX"/>
    <property type="match status" value="1"/>
</dbReference>
<keyword evidence="2" id="KW-0805">Transcription regulation</keyword>
<accession>A0ABM0WHI8</accession>
<evidence type="ECO:0000256" key="1">
    <source>
        <dbReference type="ARBA" id="ARBA00004123"/>
    </source>
</evidence>
<evidence type="ECO:0000259" key="6">
    <source>
        <dbReference type="PROSITE" id="PS50066"/>
    </source>
</evidence>
<keyword evidence="4" id="KW-0804">Transcription</keyword>
<dbReference type="InterPro" id="IPR002100">
    <property type="entry name" value="TF_MADSbox"/>
</dbReference>
<dbReference type="Gene3D" id="3.40.1810.10">
    <property type="entry name" value="Transcription factor, MADS-box"/>
    <property type="match status" value="1"/>
</dbReference>
<dbReference type="SMART" id="SM00432">
    <property type="entry name" value="MADS"/>
    <property type="match status" value="1"/>
</dbReference>
<protein>
    <submittedName>
        <fullName evidence="9">Agamous-like MADS-box protein AGL12 isoform X1</fullName>
    </submittedName>
</protein>
<evidence type="ECO:0000313" key="9">
    <source>
        <dbReference type="RefSeq" id="XP_010471168.1"/>
    </source>
</evidence>
<dbReference type="PROSITE" id="PS00350">
    <property type="entry name" value="MADS_BOX_1"/>
    <property type="match status" value="1"/>
</dbReference>
<dbReference type="Proteomes" id="UP000694864">
    <property type="component" value="Chromosome 16"/>
</dbReference>
<reference evidence="9" key="2">
    <citation type="submission" date="2025-08" db="UniProtKB">
        <authorList>
            <consortium name="RefSeq"/>
        </authorList>
    </citation>
    <scope>IDENTIFICATION</scope>
    <source>
        <tissue evidence="9">Leaf</tissue>
    </source>
</reference>
<evidence type="ECO:0000256" key="4">
    <source>
        <dbReference type="ARBA" id="ARBA00023163"/>
    </source>
</evidence>
<dbReference type="PRINTS" id="PR00404">
    <property type="entry name" value="MADSDOMAIN"/>
</dbReference>
<evidence type="ECO:0000256" key="5">
    <source>
        <dbReference type="ARBA" id="ARBA00023242"/>
    </source>
</evidence>
<keyword evidence="8" id="KW-1185">Reference proteome</keyword>
<keyword evidence="3" id="KW-0238">DNA-binding</keyword>
<name>A0ABM0WHI8_CAMSA</name>
<dbReference type="PANTHER" id="PTHR48019">
    <property type="entry name" value="SERUM RESPONSE FACTOR HOMOLOG"/>
    <property type="match status" value="1"/>
</dbReference>
<proteinExistence type="predicted"/>
<dbReference type="InterPro" id="IPR033896">
    <property type="entry name" value="MEF2-like_N"/>
</dbReference>
<dbReference type="PROSITE" id="PS50066">
    <property type="entry name" value="MADS_BOX_2"/>
    <property type="match status" value="1"/>
</dbReference>
<sequence>MARGKIQLKRIENPVHRQVTFCKRRTGLLKKAKELSVLCDAEIGVVIFSPQGKLFELATKGTMEGMIDKYMKCTGGRRGSSSATFTAQEQLQPPNLDPKDEINVLKQEIEMLQKGIRYMFGGGDGAMNLEELLLLEKHLEYWISQIRTAKMDVMLQEIQSLRNKFFLFLCVKEGVLKNTNKYLLEKIEENNNSILDANFATMETNYSYPLTMPSEIFQF</sequence>
<evidence type="ECO:0000259" key="7">
    <source>
        <dbReference type="PROSITE" id="PS51297"/>
    </source>
</evidence>
<dbReference type="Pfam" id="PF01486">
    <property type="entry name" value="K-box"/>
    <property type="match status" value="1"/>
</dbReference>
<dbReference type="GeneID" id="104751005"/>
<dbReference type="CDD" id="cd00265">
    <property type="entry name" value="MADS_MEF2_like"/>
    <property type="match status" value="1"/>
</dbReference>
<dbReference type="InterPro" id="IPR036879">
    <property type="entry name" value="TF_MADSbox_sf"/>
</dbReference>
<feature type="domain" description="MADS-box" evidence="6">
    <location>
        <begin position="1"/>
        <end position="61"/>
    </location>
</feature>
<keyword evidence="5" id="KW-0539">Nucleus</keyword>
<organism evidence="8 9">
    <name type="scientific">Camelina sativa</name>
    <name type="common">False flax</name>
    <name type="synonym">Myagrum sativum</name>
    <dbReference type="NCBI Taxonomy" id="90675"/>
    <lineage>
        <taxon>Eukaryota</taxon>
        <taxon>Viridiplantae</taxon>
        <taxon>Streptophyta</taxon>
        <taxon>Embryophyta</taxon>
        <taxon>Tracheophyta</taxon>
        <taxon>Spermatophyta</taxon>
        <taxon>Magnoliopsida</taxon>
        <taxon>eudicotyledons</taxon>
        <taxon>Gunneridae</taxon>
        <taxon>Pentapetalae</taxon>
        <taxon>rosids</taxon>
        <taxon>malvids</taxon>
        <taxon>Brassicales</taxon>
        <taxon>Brassicaceae</taxon>
        <taxon>Camelineae</taxon>
        <taxon>Camelina</taxon>
    </lineage>
</organism>
<evidence type="ECO:0000256" key="2">
    <source>
        <dbReference type="ARBA" id="ARBA00023015"/>
    </source>
</evidence>
<dbReference type="RefSeq" id="XP_010471168.1">
    <property type="nucleotide sequence ID" value="XM_010472866.1"/>
</dbReference>
<gene>
    <name evidence="9" type="primary">LOC104751005</name>
</gene>